<proteinExistence type="predicted"/>
<evidence type="ECO:0000313" key="1">
    <source>
        <dbReference type="EMBL" id="EFE06384.1"/>
    </source>
</evidence>
<comment type="caution">
    <text evidence="1">The sequence shown here is derived from an EMBL/GenBank/DDBJ whole genome shotgun (WGS) entry which is preliminary data.</text>
</comment>
<dbReference type="AlphaFoldDB" id="D4BIZ0"/>
<dbReference type="InterPro" id="IPR023393">
    <property type="entry name" value="START-like_dom_sf"/>
</dbReference>
<dbReference type="CDD" id="cd07822">
    <property type="entry name" value="SRPBCC_4"/>
    <property type="match status" value="1"/>
</dbReference>
<reference evidence="1 2" key="1">
    <citation type="submission" date="2010-02" db="EMBL/GenBank/DDBJ databases">
        <authorList>
            <person name="Weinstock G."/>
            <person name="Sodergren E."/>
            <person name="Clifton S."/>
            <person name="Fulton L."/>
            <person name="Fulton B."/>
            <person name="Courtney L."/>
            <person name="Fronick C."/>
            <person name="Harrison M."/>
            <person name="Strong C."/>
            <person name="Farmer C."/>
            <person name="Delahaunty K."/>
            <person name="Markovic C."/>
            <person name="Hall O."/>
            <person name="Minx P."/>
            <person name="Tomlinson C."/>
            <person name="Mitreva M."/>
            <person name="Nelson J."/>
            <person name="Hou S."/>
            <person name="Wollam A."/>
            <person name="Pepin K.H."/>
            <person name="Johnson M."/>
            <person name="Bhonagiri V."/>
            <person name="Zhang X."/>
            <person name="Suruliraj S."/>
            <person name="Warren W."/>
            <person name="Chinwalla A."/>
            <person name="Mardis E.R."/>
            <person name="Wilson R.K."/>
        </authorList>
    </citation>
    <scope>NUCLEOTIDE SEQUENCE [LARGE SCALE GENOMIC DNA]</scope>
    <source>
        <strain evidence="1 2">ATCC 29220</strain>
    </source>
</reference>
<organism evidence="1 2">
    <name type="scientific">Citrobacter youngae ATCC 29220</name>
    <dbReference type="NCBI Taxonomy" id="500640"/>
    <lineage>
        <taxon>Bacteria</taxon>
        <taxon>Pseudomonadati</taxon>
        <taxon>Pseudomonadota</taxon>
        <taxon>Gammaproteobacteria</taxon>
        <taxon>Enterobacterales</taxon>
        <taxon>Enterobacteriaceae</taxon>
        <taxon>Citrobacter</taxon>
        <taxon>Citrobacter freundii complex</taxon>
    </lineage>
</organism>
<dbReference type="Gene3D" id="3.30.530.20">
    <property type="match status" value="1"/>
</dbReference>
<evidence type="ECO:0008006" key="3">
    <source>
        <dbReference type="Google" id="ProtNLM"/>
    </source>
</evidence>
<dbReference type="SUPFAM" id="SSF55961">
    <property type="entry name" value="Bet v1-like"/>
    <property type="match status" value="1"/>
</dbReference>
<evidence type="ECO:0000313" key="2">
    <source>
        <dbReference type="Proteomes" id="UP000003880"/>
    </source>
</evidence>
<dbReference type="HOGENOM" id="CLU_108920_1_0_6"/>
<dbReference type="eggNOG" id="COG3832">
    <property type="taxonomic scope" value="Bacteria"/>
</dbReference>
<name>D4BIZ0_9ENTR</name>
<protein>
    <recommendedName>
        <fullName evidence="3">Polyketide cyclase/dehydrase</fullName>
    </recommendedName>
</protein>
<gene>
    <name evidence="1" type="ORF">CIT292_10507</name>
</gene>
<accession>D4BIZ0</accession>
<sequence>MMTTILNRHYLYILRESMMYLITYTTRYIMNQATQQSAIIWPEAYLPGTTDNFASNEIIVAGLSTRAVWAQLNDTTRWPTYYSNVADIRFHDDSGPELSMDARFRFTTFGFPIEAQITEYVPPSDGQAARIAWHGWAEGDATTRLDVIHAWLFEDLPGGRVRMLTQESQIGVPAQELARTLPNPMINGHQEWITGLARAASTGD</sequence>
<dbReference type="Proteomes" id="UP000003880">
    <property type="component" value="Unassembled WGS sequence"/>
</dbReference>
<dbReference type="EMBL" id="ABWL02000023">
    <property type="protein sequence ID" value="EFE06384.1"/>
    <property type="molecule type" value="Genomic_DNA"/>
</dbReference>